<feature type="transmembrane region" description="Helical" evidence="2">
    <location>
        <begin position="41"/>
        <end position="58"/>
    </location>
</feature>
<keyword evidence="2" id="KW-1133">Transmembrane helix</keyword>
<gene>
    <name evidence="4" type="primary">LOC136091354</name>
</gene>
<reference evidence="4" key="1">
    <citation type="submission" date="2025-08" db="UniProtKB">
        <authorList>
            <consortium name="RefSeq"/>
        </authorList>
    </citation>
    <scope>IDENTIFICATION</scope>
</reference>
<evidence type="ECO:0000256" key="1">
    <source>
        <dbReference type="ARBA" id="ARBA00009024"/>
    </source>
</evidence>
<dbReference type="NCBIfam" id="TIGR01571">
    <property type="entry name" value="A_thal_Cys_rich"/>
    <property type="match status" value="1"/>
</dbReference>
<keyword evidence="2" id="KW-0472">Membrane</keyword>
<dbReference type="PANTHER" id="PTHR15907">
    <property type="entry name" value="DUF614 FAMILY PROTEIN-RELATED"/>
    <property type="match status" value="1"/>
</dbReference>
<name>A0ABM4DK40_HYDVU</name>
<evidence type="ECO:0000256" key="2">
    <source>
        <dbReference type="SAM" id="Phobius"/>
    </source>
</evidence>
<dbReference type="RefSeq" id="XP_065674898.1">
    <property type="nucleotide sequence ID" value="XM_065818826.1"/>
</dbReference>
<organism evidence="3 4">
    <name type="scientific">Hydra vulgaris</name>
    <name type="common">Hydra</name>
    <name type="synonym">Hydra attenuata</name>
    <dbReference type="NCBI Taxonomy" id="6087"/>
    <lineage>
        <taxon>Eukaryota</taxon>
        <taxon>Metazoa</taxon>
        <taxon>Cnidaria</taxon>
        <taxon>Hydrozoa</taxon>
        <taxon>Hydroidolina</taxon>
        <taxon>Anthoathecata</taxon>
        <taxon>Aplanulata</taxon>
        <taxon>Hydridae</taxon>
        <taxon>Hydra</taxon>
    </lineage>
</organism>
<accession>A0ABM4DK40</accession>
<dbReference type="GeneID" id="136091354"/>
<protein>
    <submittedName>
        <fullName evidence="4">Cornifelin homolog A-like</fullName>
    </submittedName>
</protein>
<dbReference type="Proteomes" id="UP001652625">
    <property type="component" value="Chromosome 15"/>
</dbReference>
<dbReference type="Pfam" id="PF04749">
    <property type="entry name" value="PLAC8"/>
    <property type="match status" value="1"/>
</dbReference>
<keyword evidence="3" id="KW-1185">Reference proteome</keyword>
<sequence length="115" mass="12804">MTDFKHSIFSCCNDIGLTLITCCAPSIIAGKNAEHVGDNCLIYGCIGGTLTGVYLRAMTREKIRKKYMIQGSLCKDLLCHMFCFHCALIQEALLIRSNEKVNANVELINMQIVRS</sequence>
<keyword evidence="2" id="KW-0812">Transmembrane</keyword>
<comment type="similarity">
    <text evidence="1">Belongs to the cornifelin family.</text>
</comment>
<evidence type="ECO:0000313" key="4">
    <source>
        <dbReference type="RefSeq" id="XP_065674898.1"/>
    </source>
</evidence>
<evidence type="ECO:0000313" key="3">
    <source>
        <dbReference type="Proteomes" id="UP001652625"/>
    </source>
</evidence>
<proteinExistence type="inferred from homology"/>
<dbReference type="InterPro" id="IPR006461">
    <property type="entry name" value="PLAC_motif_containing"/>
</dbReference>